<evidence type="ECO:0000313" key="1">
    <source>
        <dbReference type="EMBL" id="MBW0463619.1"/>
    </source>
</evidence>
<sequence>MHMCYLAWNAITPGTISNFWDHTKIVPKIDLLPHDFGAVQAEASLEEVTAPPQDVFLFTSCNQMYISELLKLSNEYVFNHGLISEEIFNDKTYNTQDLEEIHANEREFPIPPISEVKKEI</sequence>
<name>A0A9Q3BDY1_9BASI</name>
<evidence type="ECO:0000313" key="2">
    <source>
        <dbReference type="Proteomes" id="UP000765509"/>
    </source>
</evidence>
<organism evidence="1 2">
    <name type="scientific">Austropuccinia psidii MF-1</name>
    <dbReference type="NCBI Taxonomy" id="1389203"/>
    <lineage>
        <taxon>Eukaryota</taxon>
        <taxon>Fungi</taxon>
        <taxon>Dikarya</taxon>
        <taxon>Basidiomycota</taxon>
        <taxon>Pucciniomycotina</taxon>
        <taxon>Pucciniomycetes</taxon>
        <taxon>Pucciniales</taxon>
        <taxon>Sphaerophragmiaceae</taxon>
        <taxon>Austropuccinia</taxon>
    </lineage>
</organism>
<protein>
    <submittedName>
        <fullName evidence="1">Uncharacterized protein</fullName>
    </submittedName>
</protein>
<comment type="caution">
    <text evidence="1">The sequence shown here is derived from an EMBL/GenBank/DDBJ whole genome shotgun (WGS) entry which is preliminary data.</text>
</comment>
<dbReference type="EMBL" id="AVOT02000597">
    <property type="protein sequence ID" value="MBW0463619.1"/>
    <property type="molecule type" value="Genomic_DNA"/>
</dbReference>
<dbReference type="OrthoDB" id="162969at2759"/>
<dbReference type="Proteomes" id="UP000765509">
    <property type="component" value="Unassembled WGS sequence"/>
</dbReference>
<accession>A0A9Q3BDY1</accession>
<keyword evidence="2" id="KW-1185">Reference proteome</keyword>
<dbReference type="AlphaFoldDB" id="A0A9Q3BDY1"/>
<gene>
    <name evidence="1" type="ORF">O181_003334</name>
</gene>
<reference evidence="1" key="1">
    <citation type="submission" date="2021-03" db="EMBL/GenBank/DDBJ databases">
        <title>Draft genome sequence of rust myrtle Austropuccinia psidii MF-1, a brazilian biotype.</title>
        <authorList>
            <person name="Quecine M.C."/>
            <person name="Pachon D.M.R."/>
            <person name="Bonatelli M.L."/>
            <person name="Correr F.H."/>
            <person name="Franceschini L.M."/>
            <person name="Leite T.F."/>
            <person name="Margarido G.R.A."/>
            <person name="Almeida C.A."/>
            <person name="Ferrarezi J.A."/>
            <person name="Labate C.A."/>
        </authorList>
    </citation>
    <scope>NUCLEOTIDE SEQUENCE</scope>
    <source>
        <strain evidence="1">MF-1</strain>
    </source>
</reference>
<proteinExistence type="predicted"/>